<comment type="caution">
    <text evidence="2">The sequence shown here is derived from an EMBL/GenBank/DDBJ whole genome shotgun (WGS) entry which is preliminary data.</text>
</comment>
<name>A0ABS2HL12_9VIBR</name>
<dbReference type="RefSeq" id="WP_205158132.1">
    <property type="nucleotide sequence ID" value="NZ_JAFEUM010000003.1"/>
</dbReference>
<protein>
    <submittedName>
        <fullName evidence="2">Chromosome partitioning protein ParA</fullName>
    </submittedName>
</protein>
<dbReference type="Proteomes" id="UP000809621">
    <property type="component" value="Unassembled WGS sequence"/>
</dbReference>
<gene>
    <name evidence="2" type="ORF">JQC93_09030</name>
</gene>
<feature type="region of interest" description="Disordered" evidence="1">
    <location>
        <begin position="1"/>
        <end position="47"/>
    </location>
</feature>
<accession>A0ABS2HL12</accession>
<sequence length="95" mass="10760">MNRINGLPSQVTPLPKSDRSKAQSTNKTDTNSTHSVMPLASKPIRMTSEERINQTRVQYDLPEGSSRQAMQEYLNVANQARREELEQLVGVDLYI</sequence>
<evidence type="ECO:0000313" key="2">
    <source>
        <dbReference type="EMBL" id="MBM7036552.1"/>
    </source>
</evidence>
<reference evidence="2 3" key="1">
    <citation type="submission" date="2021-02" db="EMBL/GenBank/DDBJ databases">
        <authorList>
            <person name="Park J.-S."/>
        </authorList>
    </citation>
    <scope>NUCLEOTIDE SEQUENCE [LARGE SCALE GENOMIC DNA]</scope>
    <source>
        <strain evidence="2 3">188UL20-2</strain>
    </source>
</reference>
<proteinExistence type="predicted"/>
<keyword evidence="3" id="KW-1185">Reference proteome</keyword>
<feature type="compositionally biased region" description="Polar residues" evidence="1">
    <location>
        <begin position="22"/>
        <end position="35"/>
    </location>
</feature>
<organism evidence="2 3">
    <name type="scientific">Vibrio ulleungensis</name>
    <dbReference type="NCBI Taxonomy" id="2807619"/>
    <lineage>
        <taxon>Bacteria</taxon>
        <taxon>Pseudomonadati</taxon>
        <taxon>Pseudomonadota</taxon>
        <taxon>Gammaproteobacteria</taxon>
        <taxon>Vibrionales</taxon>
        <taxon>Vibrionaceae</taxon>
        <taxon>Vibrio</taxon>
    </lineage>
</organism>
<evidence type="ECO:0000256" key="1">
    <source>
        <dbReference type="SAM" id="MobiDB-lite"/>
    </source>
</evidence>
<dbReference type="EMBL" id="JAFEUM010000003">
    <property type="protein sequence ID" value="MBM7036552.1"/>
    <property type="molecule type" value="Genomic_DNA"/>
</dbReference>
<evidence type="ECO:0000313" key="3">
    <source>
        <dbReference type="Proteomes" id="UP000809621"/>
    </source>
</evidence>